<dbReference type="Gene3D" id="3.90.226.10">
    <property type="entry name" value="2-enoyl-CoA Hydratase, Chain A, domain 1"/>
    <property type="match status" value="1"/>
</dbReference>
<dbReference type="PANTHER" id="PTHR11941:SF54">
    <property type="entry name" value="ENOYL-COA HYDRATASE, MITOCHONDRIAL"/>
    <property type="match status" value="1"/>
</dbReference>
<dbReference type="InterPro" id="IPR018376">
    <property type="entry name" value="Enoyl-CoA_hyd/isom_CS"/>
</dbReference>
<dbReference type="EC" id="4.2.1.17" evidence="3"/>
<comment type="similarity">
    <text evidence="1 2">Belongs to the enoyl-CoA hydratase/isomerase family.</text>
</comment>
<dbReference type="Proteomes" id="UP000805614">
    <property type="component" value="Unassembled WGS sequence"/>
</dbReference>
<evidence type="ECO:0000256" key="1">
    <source>
        <dbReference type="ARBA" id="ARBA00005254"/>
    </source>
</evidence>
<dbReference type="InterPro" id="IPR029045">
    <property type="entry name" value="ClpP/crotonase-like_dom_sf"/>
</dbReference>
<dbReference type="RefSeq" id="WP_187245948.1">
    <property type="nucleotide sequence ID" value="NZ_BAAAOK010000001.1"/>
</dbReference>
<proteinExistence type="inferred from homology"/>
<keyword evidence="4" id="KW-1185">Reference proteome</keyword>
<dbReference type="GO" id="GO:0004300">
    <property type="term" value="F:enoyl-CoA hydratase activity"/>
    <property type="evidence" value="ECO:0007669"/>
    <property type="project" value="UniProtKB-EC"/>
</dbReference>
<dbReference type="EMBL" id="JABVEC010000022">
    <property type="protein sequence ID" value="MBC6468899.1"/>
    <property type="molecule type" value="Genomic_DNA"/>
</dbReference>
<keyword evidence="3" id="KW-0456">Lyase</keyword>
<evidence type="ECO:0000256" key="2">
    <source>
        <dbReference type="RuleBase" id="RU003707"/>
    </source>
</evidence>
<comment type="caution">
    <text evidence="3">The sequence shown here is derived from an EMBL/GenBank/DDBJ whole genome shotgun (WGS) entry which is preliminary data.</text>
</comment>
<dbReference type="PROSITE" id="PS00166">
    <property type="entry name" value="ENOYL_COA_HYDRATASE"/>
    <property type="match status" value="1"/>
</dbReference>
<evidence type="ECO:0000313" key="3">
    <source>
        <dbReference type="EMBL" id="MBC6468899.1"/>
    </source>
</evidence>
<dbReference type="Pfam" id="PF00378">
    <property type="entry name" value="ECH_1"/>
    <property type="match status" value="1"/>
</dbReference>
<gene>
    <name evidence="3" type="ORF">HKK74_25895</name>
</gene>
<dbReference type="SUPFAM" id="SSF52096">
    <property type="entry name" value="ClpP/crotonase"/>
    <property type="match status" value="1"/>
</dbReference>
<dbReference type="PANTHER" id="PTHR11941">
    <property type="entry name" value="ENOYL-COA HYDRATASE-RELATED"/>
    <property type="match status" value="1"/>
</dbReference>
<sequence length="257" mass="27879">MTQWQTVRLETPADGVRLITLADPERRNALGERMRVELSAAIAAVREDRSARVLVVGAEGSSFCAGADLPALFGTEQADRPVGELRDRLRTYYQSFLALRDLEIPTIAAVQGPAVGAGLNLALCCDLRIAGPDATFAATFTRIGLHPGGGCTYFLTRELGPQRALAIMLDGGALSAEEALAQGLVLTVETDPLAEAMRRAERHAGLRPELARDLKRAVRLATRDDLESVVEFESWAQAESATHPEVARFAARFDRKR</sequence>
<dbReference type="NCBIfam" id="NF004525">
    <property type="entry name" value="PRK05870.1"/>
    <property type="match status" value="1"/>
</dbReference>
<organism evidence="3 4">
    <name type="scientific">Actinomadura alba</name>
    <dbReference type="NCBI Taxonomy" id="406431"/>
    <lineage>
        <taxon>Bacteria</taxon>
        <taxon>Bacillati</taxon>
        <taxon>Actinomycetota</taxon>
        <taxon>Actinomycetes</taxon>
        <taxon>Streptosporangiales</taxon>
        <taxon>Thermomonosporaceae</taxon>
        <taxon>Actinomadura</taxon>
    </lineage>
</organism>
<dbReference type="InterPro" id="IPR001753">
    <property type="entry name" value="Enoyl-CoA_hydra/iso"/>
</dbReference>
<accession>A0ABR7LWD6</accession>
<dbReference type="CDD" id="cd06558">
    <property type="entry name" value="crotonase-like"/>
    <property type="match status" value="1"/>
</dbReference>
<name>A0ABR7LWD6_9ACTN</name>
<protein>
    <submittedName>
        <fullName evidence="3">Enoyl-CoA hydratase</fullName>
        <ecNumber evidence="3">4.2.1.17</ecNumber>
    </submittedName>
</protein>
<evidence type="ECO:0000313" key="4">
    <source>
        <dbReference type="Proteomes" id="UP000805614"/>
    </source>
</evidence>
<reference evidence="3 4" key="1">
    <citation type="submission" date="2020-06" db="EMBL/GenBank/DDBJ databases">
        <title>Actinomadura xiongansis sp. nov., isolated from soil of Baiyangdian.</title>
        <authorList>
            <person name="Zhang X."/>
        </authorList>
    </citation>
    <scope>NUCLEOTIDE SEQUENCE [LARGE SCALE GENOMIC DNA]</scope>
    <source>
        <strain evidence="3 4">HBUM206468</strain>
    </source>
</reference>